<dbReference type="SMART" id="SM00041">
    <property type="entry name" value="CT"/>
    <property type="match status" value="1"/>
</dbReference>
<evidence type="ECO:0000256" key="6">
    <source>
        <dbReference type="ARBA" id="ARBA00022729"/>
    </source>
</evidence>
<evidence type="ECO:0000256" key="3">
    <source>
        <dbReference type="ARBA" id="ARBA00018035"/>
    </source>
</evidence>
<comment type="caution">
    <text evidence="9">Lacks conserved residue(s) required for the propagation of feature annotation.</text>
</comment>
<keyword evidence="4" id="KW-0964">Secreted</keyword>
<dbReference type="GO" id="GO:0036122">
    <property type="term" value="F:BMP binding"/>
    <property type="evidence" value="ECO:0007669"/>
    <property type="project" value="TreeGrafter"/>
</dbReference>
<keyword evidence="6" id="KW-0732">Signal</keyword>
<dbReference type="EMBL" id="JAZGQO010000010">
    <property type="protein sequence ID" value="KAK6175311.1"/>
    <property type="molecule type" value="Genomic_DNA"/>
</dbReference>
<dbReference type="PANTHER" id="PTHR15283:SF7">
    <property type="entry name" value="BURSICON"/>
    <property type="match status" value="1"/>
</dbReference>
<name>A0AAN8JGS5_PATCE</name>
<comment type="caution">
    <text evidence="11">The sequence shown here is derived from an EMBL/GenBank/DDBJ whole genome shotgun (WGS) entry which is preliminary data.</text>
</comment>
<evidence type="ECO:0000256" key="1">
    <source>
        <dbReference type="ARBA" id="ARBA00004613"/>
    </source>
</evidence>
<evidence type="ECO:0000256" key="8">
    <source>
        <dbReference type="ARBA" id="ARBA00029634"/>
    </source>
</evidence>
<dbReference type="GO" id="GO:0005615">
    <property type="term" value="C:extracellular space"/>
    <property type="evidence" value="ECO:0007669"/>
    <property type="project" value="TreeGrafter"/>
</dbReference>
<reference evidence="11 12" key="1">
    <citation type="submission" date="2024-01" db="EMBL/GenBank/DDBJ databases">
        <title>The genome of the rayed Mediterranean limpet Patella caerulea (Linnaeus, 1758).</title>
        <authorList>
            <person name="Anh-Thu Weber A."/>
            <person name="Halstead-Nussloch G."/>
        </authorList>
    </citation>
    <scope>NUCLEOTIDE SEQUENCE [LARGE SCALE GENOMIC DNA]</scope>
    <source>
        <strain evidence="11">AATW-2023a</strain>
        <tissue evidence="11">Whole specimen</tissue>
    </source>
</reference>
<dbReference type="Gene3D" id="2.10.90.10">
    <property type="entry name" value="Cystine-knot cytokines"/>
    <property type="match status" value="1"/>
</dbReference>
<evidence type="ECO:0000256" key="4">
    <source>
        <dbReference type="ARBA" id="ARBA00022525"/>
    </source>
</evidence>
<dbReference type="GO" id="GO:0005179">
    <property type="term" value="F:hormone activity"/>
    <property type="evidence" value="ECO:0007669"/>
    <property type="project" value="UniProtKB-KW"/>
</dbReference>
<evidence type="ECO:0000256" key="2">
    <source>
        <dbReference type="ARBA" id="ARBA00011633"/>
    </source>
</evidence>
<keyword evidence="12" id="KW-1185">Reference proteome</keyword>
<dbReference type="PANTHER" id="PTHR15283">
    <property type="entry name" value="GREMLIN 1"/>
    <property type="match status" value="1"/>
</dbReference>
<dbReference type="Proteomes" id="UP001347796">
    <property type="component" value="Unassembled WGS sequence"/>
</dbReference>
<evidence type="ECO:0000259" key="10">
    <source>
        <dbReference type="PROSITE" id="PS01225"/>
    </source>
</evidence>
<gene>
    <name evidence="11" type="ORF">SNE40_013799</name>
</gene>
<accession>A0AAN8JGS5</accession>
<dbReference type="GO" id="GO:0009887">
    <property type="term" value="P:animal organ morphogenesis"/>
    <property type="evidence" value="ECO:0007669"/>
    <property type="project" value="TreeGrafter"/>
</dbReference>
<proteinExistence type="predicted"/>
<dbReference type="InterPro" id="IPR004133">
    <property type="entry name" value="DAN_dom"/>
</dbReference>
<keyword evidence="5" id="KW-0372">Hormone</keyword>
<evidence type="ECO:0000256" key="5">
    <source>
        <dbReference type="ARBA" id="ARBA00022702"/>
    </source>
</evidence>
<evidence type="ECO:0000256" key="7">
    <source>
        <dbReference type="ARBA" id="ARBA00023157"/>
    </source>
</evidence>
<sequence length="131" mass="14877">MSTRVSQILMNQNDPDSYNERADYFSASETCRQQIVRNVVRLPGCVPKAVVTFACEGTCHSRNVPDWRFLEQDVHMIEHCTCCQPNIVRCRNVTFECPGRKSLTKCLAATFECACRPCSDADPSAEKPYDY</sequence>
<evidence type="ECO:0000313" key="11">
    <source>
        <dbReference type="EMBL" id="KAK6175311.1"/>
    </source>
</evidence>
<comment type="subunit">
    <text evidence="2">Heterodimer of burs and pburs.</text>
</comment>
<comment type="subcellular location">
    <subcellularLocation>
        <location evidence="1">Secreted</location>
    </subcellularLocation>
</comment>
<dbReference type="GO" id="GO:0038098">
    <property type="term" value="P:sequestering of BMP from receptor via BMP binding"/>
    <property type="evidence" value="ECO:0007669"/>
    <property type="project" value="TreeGrafter"/>
</dbReference>
<evidence type="ECO:0000313" key="12">
    <source>
        <dbReference type="Proteomes" id="UP001347796"/>
    </source>
</evidence>
<dbReference type="InterPro" id="IPR029034">
    <property type="entry name" value="Cystine-knot_cytokine"/>
</dbReference>
<feature type="domain" description="CTCK" evidence="10">
    <location>
        <begin position="31"/>
        <end position="119"/>
    </location>
</feature>
<evidence type="ECO:0000256" key="9">
    <source>
        <dbReference type="PROSITE-ProRule" id="PRU00039"/>
    </source>
</evidence>
<dbReference type="Pfam" id="PF03045">
    <property type="entry name" value="DAN"/>
    <property type="match status" value="1"/>
</dbReference>
<dbReference type="PROSITE" id="PS01225">
    <property type="entry name" value="CTCK_2"/>
    <property type="match status" value="1"/>
</dbReference>
<organism evidence="11 12">
    <name type="scientific">Patella caerulea</name>
    <name type="common">Rayed Mediterranean limpet</name>
    <dbReference type="NCBI Taxonomy" id="87958"/>
    <lineage>
        <taxon>Eukaryota</taxon>
        <taxon>Metazoa</taxon>
        <taxon>Spiralia</taxon>
        <taxon>Lophotrochozoa</taxon>
        <taxon>Mollusca</taxon>
        <taxon>Gastropoda</taxon>
        <taxon>Patellogastropoda</taxon>
        <taxon>Patelloidea</taxon>
        <taxon>Patellidae</taxon>
        <taxon>Patella</taxon>
    </lineage>
</organism>
<dbReference type="InterPro" id="IPR006207">
    <property type="entry name" value="Cys_knot_C"/>
</dbReference>
<keyword evidence="7" id="KW-1015">Disulfide bond</keyword>
<protein>
    <recommendedName>
        <fullName evidence="3">Bursicon</fullName>
    </recommendedName>
    <alternativeName>
        <fullName evidence="8">Bursicon subunit alpha</fullName>
    </alternativeName>
</protein>
<dbReference type="AlphaFoldDB" id="A0AAN8JGS5"/>